<protein>
    <submittedName>
        <fullName evidence="2">PRiA4b ORF-3-like protein</fullName>
    </submittedName>
</protein>
<dbReference type="PANTHER" id="PTHR41878:SF1">
    <property type="entry name" value="TNPR PROTEIN"/>
    <property type="match status" value="1"/>
</dbReference>
<evidence type="ECO:0000259" key="1">
    <source>
        <dbReference type="Pfam" id="PF07929"/>
    </source>
</evidence>
<dbReference type="RefSeq" id="WP_074699654.1">
    <property type="nucleotide sequence ID" value="NZ_CP018863.1"/>
</dbReference>
<accession>A0A1H1B2N8</accession>
<dbReference type="Gene3D" id="3.10.290.30">
    <property type="entry name" value="MM3350-like"/>
    <property type="match status" value="1"/>
</dbReference>
<dbReference type="KEGG" id="acry:AC20117_11295"/>
<dbReference type="AlphaFoldDB" id="A0A1H1B2N8"/>
<dbReference type="InterPro" id="IPR024047">
    <property type="entry name" value="MM3350-like_sf"/>
</dbReference>
<name>A0A1H1B2N8_9MICC</name>
<dbReference type="Proteomes" id="UP000181917">
    <property type="component" value="Unassembled WGS sequence"/>
</dbReference>
<dbReference type="EMBL" id="FNKH01000002">
    <property type="protein sequence ID" value="SDQ46215.1"/>
    <property type="molecule type" value="Genomic_DNA"/>
</dbReference>
<dbReference type="STRING" id="37928.SAMN04489742_1211"/>
<evidence type="ECO:0000313" key="2">
    <source>
        <dbReference type="EMBL" id="SDQ46215.1"/>
    </source>
</evidence>
<organism evidence="2 3">
    <name type="scientific">Crystallibacter crystallopoietes</name>
    <dbReference type="NCBI Taxonomy" id="37928"/>
    <lineage>
        <taxon>Bacteria</taxon>
        <taxon>Bacillati</taxon>
        <taxon>Actinomycetota</taxon>
        <taxon>Actinomycetes</taxon>
        <taxon>Micrococcales</taxon>
        <taxon>Micrococcaceae</taxon>
        <taxon>Crystallibacter</taxon>
    </lineage>
</organism>
<dbReference type="PANTHER" id="PTHR41878">
    <property type="entry name" value="LEXA REPRESSOR-RELATED"/>
    <property type="match status" value="1"/>
</dbReference>
<keyword evidence="3" id="KW-1185">Reference proteome</keyword>
<feature type="domain" description="Plasmid pRiA4b Orf3-like" evidence="1">
    <location>
        <begin position="10"/>
        <end position="188"/>
    </location>
</feature>
<reference evidence="2 3" key="1">
    <citation type="submission" date="2016-10" db="EMBL/GenBank/DDBJ databases">
        <authorList>
            <person name="de Groot N.N."/>
        </authorList>
    </citation>
    <scope>NUCLEOTIDE SEQUENCE [LARGE SCALE GENOMIC DNA]</scope>
    <source>
        <strain evidence="2 3">DSM 20117</strain>
    </source>
</reference>
<evidence type="ECO:0000313" key="3">
    <source>
        <dbReference type="Proteomes" id="UP000181917"/>
    </source>
</evidence>
<gene>
    <name evidence="2" type="ORF">SAMN04489742_1211</name>
</gene>
<sequence>MTIMRAAEKALDLHITIAGTEPEIWRDLRVPAAIMLTDLHKVIQRAFGWDNRHLYMFRSSNAAGEERRFASNEETIIELETEPAAVFTLEDVFSSKSTELVYEYDFGDSWLHEISISGHAVAPAGQLTCIAGANRGPVEDSGGIGGYRELCEILLDPNHEQHDGLAKWYSWVTNKPAAQFDPQEFDLEKCNRSLARLSPQLGDATPTPEEMAAVVLPAKWLLQRVGADGLELTKDGYLKPAIVAEVMASLAWEKRWYGKFNRESQTLPVLDLRSALQEWGLLRKYKGKLLRTPAGRKTYDDDVRLWSHLADRFANPRTPAEKMVRRVLVLWLLEDRVPSYDMLGEAVSQTLMSVGFRMPDGAAIPEHDGRYLYNESRLMLSTLGVFEEGDYLLSSPSPSEAGIKFLLEVQRRQNEHHED</sequence>
<proteinExistence type="predicted"/>
<dbReference type="OrthoDB" id="9816539at2"/>
<dbReference type="Pfam" id="PF07929">
    <property type="entry name" value="PRiA4_ORF3"/>
    <property type="match status" value="1"/>
</dbReference>
<dbReference type="SUPFAM" id="SSF159941">
    <property type="entry name" value="MM3350-like"/>
    <property type="match status" value="1"/>
</dbReference>
<dbReference type="InterPro" id="IPR012912">
    <property type="entry name" value="Plasmid_pRiA4b_Orf3-like"/>
</dbReference>